<organism evidence="2">
    <name type="scientific">hydrothermal vent metagenome</name>
    <dbReference type="NCBI Taxonomy" id="652676"/>
    <lineage>
        <taxon>unclassified sequences</taxon>
        <taxon>metagenomes</taxon>
        <taxon>ecological metagenomes</taxon>
    </lineage>
</organism>
<evidence type="ECO:0008006" key="3">
    <source>
        <dbReference type="Google" id="ProtNLM"/>
    </source>
</evidence>
<dbReference type="EMBL" id="UOES01000307">
    <property type="protein sequence ID" value="VAW27803.1"/>
    <property type="molecule type" value="Genomic_DNA"/>
</dbReference>
<gene>
    <name evidence="2" type="ORF">MNBD_BACTEROID06-277</name>
</gene>
<keyword evidence="1" id="KW-0812">Transmembrane</keyword>
<accession>A0A3B0UHH4</accession>
<protein>
    <recommendedName>
        <fullName evidence="3">YeeE/YedE family protein</fullName>
    </recommendedName>
</protein>
<evidence type="ECO:0000313" key="2">
    <source>
        <dbReference type="EMBL" id="VAW27803.1"/>
    </source>
</evidence>
<feature type="non-terminal residue" evidence="2">
    <location>
        <position position="92"/>
    </location>
</feature>
<feature type="transmembrane region" description="Helical" evidence="1">
    <location>
        <begin position="65"/>
        <end position="85"/>
    </location>
</feature>
<sequence length="92" mass="10446">MDKLIDFIQQPWPWWVSGPLIAYVMFSLLYFGKGFGVSTNFKTICCMLGSCKASDFFCFNWRDQIWNLMFIGGVIIGGFISSHFLTPDTAVA</sequence>
<keyword evidence="1" id="KW-0472">Membrane</keyword>
<feature type="transmembrane region" description="Helical" evidence="1">
    <location>
        <begin position="12"/>
        <end position="32"/>
    </location>
</feature>
<dbReference type="AlphaFoldDB" id="A0A3B0UHH4"/>
<reference evidence="2" key="1">
    <citation type="submission" date="2018-06" db="EMBL/GenBank/DDBJ databases">
        <authorList>
            <person name="Zhirakovskaya E."/>
        </authorList>
    </citation>
    <scope>NUCLEOTIDE SEQUENCE</scope>
</reference>
<proteinExistence type="predicted"/>
<evidence type="ECO:0000256" key="1">
    <source>
        <dbReference type="SAM" id="Phobius"/>
    </source>
</evidence>
<keyword evidence="1" id="KW-1133">Transmembrane helix</keyword>
<name>A0A3B0UHH4_9ZZZZ</name>